<dbReference type="EMBL" id="CP001966">
    <property type="protein sequence ID" value="ADG77052.1"/>
    <property type="molecule type" value="Genomic_DNA"/>
</dbReference>
<reference evidence="2 3" key="2">
    <citation type="journal article" date="2011" name="Stand. Genomic Sci.">
        <title>Complete genome sequence of Tsukamurella paurometabola type strain (no. 33).</title>
        <authorList>
            <person name="Munk A.C."/>
            <person name="Lapidus A."/>
            <person name="Lucas S."/>
            <person name="Nolan M."/>
            <person name="Tice H."/>
            <person name="Cheng J.F."/>
            <person name="Del Rio T.G."/>
            <person name="Goodwin L."/>
            <person name="Pitluck S."/>
            <person name="Liolios K."/>
            <person name="Huntemann M."/>
            <person name="Ivanova N."/>
            <person name="Mavromatis K."/>
            <person name="Mikhailova N."/>
            <person name="Pati A."/>
            <person name="Chen A."/>
            <person name="Palaniappan K."/>
            <person name="Tapia R."/>
            <person name="Han C."/>
            <person name="Land M."/>
            <person name="Hauser L."/>
            <person name="Chang Y.J."/>
            <person name="Jeffries C.D."/>
            <person name="Brettin T."/>
            <person name="Yasawong M."/>
            <person name="Brambilla E.M."/>
            <person name="Rohde M."/>
            <person name="Sikorski J."/>
            <person name="Goker M."/>
            <person name="Detter J.C."/>
            <person name="Woyke T."/>
            <person name="Bristow J."/>
            <person name="Eisen J.A."/>
            <person name="Markowitz V."/>
            <person name="Hugenholtz P."/>
            <person name="Kyrpides N.C."/>
            <person name="Klenk H.P."/>
        </authorList>
    </citation>
    <scope>NUCLEOTIDE SEQUENCE [LARGE SCALE GENOMIC DNA]</scope>
    <source>
        <strain evidence="3">ATCC 8368 / DSM 20162 / CCUG 35730 / CIP 100753 / JCM 10117 / KCTC 9821 / NBRC 16120 / NCIMB 702349 / NCTC 13040</strain>
    </source>
</reference>
<sequence>MSRPKLGAPFSRWWYAWFAVVAVMMVSSVQDRRWATAVLWLAILAAATSEIARSLRQRNLAFGIAGILGVVAALLGYAERDWLAVGLGAMIAVVLVAFLPKIRHDVPTCRVRTEELVGRTVADATHLLGFDDRRQPAGLSGPELVPMPPGEQDLGDPELIVTAVTVVVDAGTQAQIDAATITFGVADSDDPAIPAAGSATSLALTKSEAQDRLVGIVGGGPADIRPRRFPGS</sequence>
<organism evidence="2 3">
    <name type="scientific">Tsukamurella paurometabola (strain ATCC 8368 / DSM 20162 / CCUG 35730 / CIP 100753 / JCM 10117 / KCTC 9821 / NBRC 16120 / NCIMB 702349 / NCTC 13040)</name>
    <name type="common">Corynebacterium paurometabolum</name>
    <dbReference type="NCBI Taxonomy" id="521096"/>
    <lineage>
        <taxon>Bacteria</taxon>
        <taxon>Bacillati</taxon>
        <taxon>Actinomycetota</taxon>
        <taxon>Actinomycetes</taxon>
        <taxon>Mycobacteriales</taxon>
        <taxon>Tsukamurellaceae</taxon>
        <taxon>Tsukamurella</taxon>
    </lineage>
</organism>
<dbReference type="RefSeq" id="WP_013125094.1">
    <property type="nucleotide sequence ID" value="NC_014158.1"/>
</dbReference>
<keyword evidence="1" id="KW-0812">Transmembrane</keyword>
<accession>D5URJ9</accession>
<keyword evidence="3" id="KW-1185">Reference proteome</keyword>
<keyword evidence="1" id="KW-1133">Transmembrane helix</keyword>
<dbReference type="KEGG" id="tpr:Tpau_0411"/>
<feature type="transmembrane region" description="Helical" evidence="1">
    <location>
        <begin position="34"/>
        <end position="52"/>
    </location>
</feature>
<evidence type="ECO:0000313" key="2">
    <source>
        <dbReference type="EMBL" id="ADG77052.1"/>
    </source>
</evidence>
<dbReference type="AlphaFoldDB" id="D5URJ9"/>
<dbReference type="HOGENOM" id="CLU_1184623_0_0_11"/>
<proteinExistence type="predicted"/>
<feature type="transmembrane region" description="Helical" evidence="1">
    <location>
        <begin position="59"/>
        <end position="77"/>
    </location>
</feature>
<evidence type="ECO:0000313" key="3">
    <source>
        <dbReference type="Proteomes" id="UP000001213"/>
    </source>
</evidence>
<gene>
    <name evidence="2" type="ordered locus">Tpau_0411</name>
</gene>
<evidence type="ECO:0000256" key="1">
    <source>
        <dbReference type="SAM" id="Phobius"/>
    </source>
</evidence>
<reference evidence="3" key="1">
    <citation type="submission" date="2010-03" db="EMBL/GenBank/DDBJ databases">
        <title>The complete chromosome of Tsukamurella paurometabola DSM 20162.</title>
        <authorList>
            <consortium name="US DOE Joint Genome Institute (JGI-PGF)"/>
            <person name="Lucas S."/>
            <person name="Copeland A."/>
            <person name="Lapidus A."/>
            <person name="Glavina del Rio T."/>
            <person name="Dalin E."/>
            <person name="Tice H."/>
            <person name="Bruce D."/>
            <person name="Goodwin L."/>
            <person name="Pitluck S."/>
            <person name="Kyrpides N."/>
            <person name="Mavromatis K."/>
            <person name="Ivanova N."/>
            <person name="Mikhailova N."/>
            <person name="Munk A.C."/>
            <person name="Brettin T."/>
            <person name="Detter J.C."/>
            <person name="Tapia R."/>
            <person name="Han C."/>
            <person name="Larimer F."/>
            <person name="Land M."/>
            <person name="Hauser L."/>
            <person name="Markowitz V."/>
            <person name="Cheng J.-F."/>
            <person name="Hugenholtz P."/>
            <person name="Woyke T."/>
            <person name="Wu D."/>
            <person name="Jando M."/>
            <person name="Brambilla E."/>
            <person name="Klenk H.-P."/>
            <person name="Eisen J.A."/>
        </authorList>
    </citation>
    <scope>NUCLEOTIDE SEQUENCE [LARGE SCALE GENOMIC DNA]</scope>
    <source>
        <strain evidence="3">ATCC 8368 / DSM 20162 / CCUG 35730 / CIP 100753 / JCM 10117 / KCTC 9821 / NBRC 16120 / NCIMB 702349 / NCTC 13040</strain>
    </source>
</reference>
<feature type="transmembrane region" description="Helical" evidence="1">
    <location>
        <begin position="12"/>
        <end position="28"/>
    </location>
</feature>
<protein>
    <submittedName>
        <fullName evidence="2">Uncharacterized protein</fullName>
    </submittedName>
</protein>
<dbReference type="STRING" id="521096.Tpau_0411"/>
<feature type="transmembrane region" description="Helical" evidence="1">
    <location>
        <begin position="83"/>
        <end position="102"/>
    </location>
</feature>
<dbReference type="Proteomes" id="UP000001213">
    <property type="component" value="Chromosome"/>
</dbReference>
<keyword evidence="1" id="KW-0472">Membrane</keyword>
<name>D5URJ9_TSUPD</name>